<keyword evidence="3 6" id="KW-1133">Transmembrane helix</keyword>
<evidence type="ECO:0000256" key="2">
    <source>
        <dbReference type="ARBA" id="ARBA00022692"/>
    </source>
</evidence>
<evidence type="ECO:0000259" key="7">
    <source>
        <dbReference type="PROSITE" id="PS50262"/>
    </source>
</evidence>
<evidence type="ECO:0000313" key="8">
    <source>
        <dbReference type="EMBL" id="RMX57624.1"/>
    </source>
</evidence>
<dbReference type="Pfam" id="PF00001">
    <property type="entry name" value="7tm_1"/>
    <property type="match status" value="1"/>
</dbReference>
<name>A0A3M6UVR2_POCDA</name>
<dbReference type="PRINTS" id="PR00237">
    <property type="entry name" value="GPCRRHODOPSN"/>
</dbReference>
<proteinExistence type="inferred from homology"/>
<evidence type="ECO:0000256" key="1">
    <source>
        <dbReference type="ARBA" id="ARBA00004370"/>
    </source>
</evidence>
<evidence type="ECO:0000256" key="6">
    <source>
        <dbReference type="SAM" id="Phobius"/>
    </source>
</evidence>
<organism evidence="8 9">
    <name type="scientific">Pocillopora damicornis</name>
    <name type="common">Cauliflower coral</name>
    <name type="synonym">Millepora damicornis</name>
    <dbReference type="NCBI Taxonomy" id="46731"/>
    <lineage>
        <taxon>Eukaryota</taxon>
        <taxon>Metazoa</taxon>
        <taxon>Cnidaria</taxon>
        <taxon>Anthozoa</taxon>
        <taxon>Hexacorallia</taxon>
        <taxon>Scleractinia</taxon>
        <taxon>Astrocoeniina</taxon>
        <taxon>Pocilloporidae</taxon>
        <taxon>Pocillopora</taxon>
    </lineage>
</organism>
<dbReference type="SUPFAM" id="SSF81321">
    <property type="entry name" value="Family A G protein-coupled receptor-like"/>
    <property type="match status" value="1"/>
</dbReference>
<evidence type="ECO:0000256" key="5">
    <source>
        <dbReference type="RuleBase" id="RU000688"/>
    </source>
</evidence>
<dbReference type="PROSITE" id="PS50262">
    <property type="entry name" value="G_PROTEIN_RECEP_F1_2"/>
    <property type="match status" value="1"/>
</dbReference>
<feature type="transmembrane region" description="Helical" evidence="6">
    <location>
        <begin position="232"/>
        <end position="252"/>
    </location>
</feature>
<dbReference type="SMART" id="SM01381">
    <property type="entry name" value="7TM_GPCR_Srsx"/>
    <property type="match status" value="1"/>
</dbReference>
<comment type="caution">
    <text evidence="8">The sequence shown here is derived from an EMBL/GenBank/DDBJ whole genome shotgun (WGS) entry which is preliminary data.</text>
</comment>
<keyword evidence="5" id="KW-0675">Receptor</keyword>
<keyword evidence="5" id="KW-0807">Transducer</keyword>
<protein>
    <recommendedName>
        <fullName evidence="7">G-protein coupled receptors family 1 profile domain-containing protein</fullName>
    </recommendedName>
</protein>
<dbReference type="OrthoDB" id="10042731at2759"/>
<dbReference type="GO" id="GO:0016020">
    <property type="term" value="C:membrane"/>
    <property type="evidence" value="ECO:0007669"/>
    <property type="project" value="UniProtKB-SubCell"/>
</dbReference>
<dbReference type="EMBL" id="RCHS01000628">
    <property type="protein sequence ID" value="RMX57624.1"/>
    <property type="molecule type" value="Genomic_DNA"/>
</dbReference>
<evidence type="ECO:0000256" key="4">
    <source>
        <dbReference type="ARBA" id="ARBA00023136"/>
    </source>
</evidence>
<dbReference type="AlphaFoldDB" id="A0A3M6UVR2"/>
<dbReference type="PROSITE" id="PS00237">
    <property type="entry name" value="G_PROTEIN_RECEP_F1_1"/>
    <property type="match status" value="1"/>
</dbReference>
<dbReference type="Gene3D" id="1.20.1070.10">
    <property type="entry name" value="Rhodopsin 7-helix transmembrane proteins"/>
    <property type="match status" value="1"/>
</dbReference>
<accession>A0A3M6UVR2</accession>
<comment type="subcellular location">
    <subcellularLocation>
        <location evidence="1">Membrane</location>
    </subcellularLocation>
</comment>
<feature type="non-terminal residue" evidence="8">
    <location>
        <position position="1"/>
    </location>
</feature>
<comment type="similarity">
    <text evidence="5">Belongs to the G-protein coupled receptor 1 family.</text>
</comment>
<keyword evidence="2 5" id="KW-0812">Transmembrane</keyword>
<dbReference type="STRING" id="46731.A0A3M6UVR2"/>
<dbReference type="FunFam" id="1.20.1070.10:FF:000368">
    <property type="entry name" value="Predicted protein"/>
    <property type="match status" value="1"/>
</dbReference>
<dbReference type="CDD" id="cd00637">
    <property type="entry name" value="7tm_classA_rhodopsin-like"/>
    <property type="match status" value="1"/>
</dbReference>
<feature type="transmembrane region" description="Helical" evidence="6">
    <location>
        <begin position="138"/>
        <end position="160"/>
    </location>
</feature>
<keyword evidence="9" id="KW-1185">Reference proteome</keyword>
<dbReference type="PANTHER" id="PTHR45698:SF1">
    <property type="entry name" value="TRACE AMINE-ASSOCIATED RECEPTOR 13C-LIKE"/>
    <property type="match status" value="1"/>
</dbReference>
<dbReference type="GO" id="GO:0004930">
    <property type="term" value="F:G protein-coupled receptor activity"/>
    <property type="evidence" value="ECO:0007669"/>
    <property type="project" value="UniProtKB-KW"/>
</dbReference>
<dbReference type="Proteomes" id="UP000275408">
    <property type="component" value="Unassembled WGS sequence"/>
</dbReference>
<feature type="transmembrane region" description="Helical" evidence="6">
    <location>
        <begin position="180"/>
        <end position="203"/>
    </location>
</feature>
<feature type="transmembrane region" description="Helical" evidence="6">
    <location>
        <begin position="100"/>
        <end position="117"/>
    </location>
</feature>
<dbReference type="InterPro" id="IPR017452">
    <property type="entry name" value="GPCR_Rhodpsn_7TM"/>
</dbReference>
<dbReference type="PANTHER" id="PTHR45698">
    <property type="entry name" value="TRACE AMINE-ASSOCIATED RECEPTOR 19N-RELATED"/>
    <property type="match status" value="1"/>
</dbReference>
<feature type="transmembrane region" description="Helical" evidence="6">
    <location>
        <begin position="20"/>
        <end position="44"/>
    </location>
</feature>
<evidence type="ECO:0000256" key="3">
    <source>
        <dbReference type="ARBA" id="ARBA00022989"/>
    </source>
</evidence>
<feature type="transmembrane region" description="Helical" evidence="6">
    <location>
        <begin position="272"/>
        <end position="291"/>
    </location>
</feature>
<reference evidence="8 9" key="1">
    <citation type="journal article" date="2018" name="Sci. Rep.">
        <title>Comparative analysis of the Pocillopora damicornis genome highlights role of immune system in coral evolution.</title>
        <authorList>
            <person name="Cunning R."/>
            <person name="Bay R.A."/>
            <person name="Gillette P."/>
            <person name="Baker A.C."/>
            <person name="Traylor-Knowles N."/>
        </authorList>
    </citation>
    <scope>NUCLEOTIDE SEQUENCE [LARGE SCALE GENOMIC DNA]</scope>
    <source>
        <strain evidence="8">RSMAS</strain>
        <tissue evidence="8">Whole animal</tissue>
    </source>
</reference>
<evidence type="ECO:0000313" key="9">
    <source>
        <dbReference type="Proteomes" id="UP000275408"/>
    </source>
</evidence>
<gene>
    <name evidence="8" type="ORF">pdam_00015727</name>
</gene>
<feature type="transmembrane region" description="Helical" evidence="6">
    <location>
        <begin position="56"/>
        <end position="80"/>
    </location>
</feature>
<dbReference type="InterPro" id="IPR000276">
    <property type="entry name" value="GPCR_Rhodpsn"/>
</dbReference>
<feature type="domain" description="G-protein coupled receptors family 1 profile" evidence="7">
    <location>
        <begin position="34"/>
        <end position="288"/>
    </location>
</feature>
<sequence>INFIYNLSDFHLSPMRDVGLVAAFSVMVLMDLVGNTMVILVILLNKSMKTPMNRLLLNLAVADVTVAIFTALQFVLGPFYQHPTGSTGALLCKFITGGPMIWTAALVSICNLVAISYERYQAVVLPLSGRGEITNWKLKFIIPGCWLAGFLWNIPLLVTVTYQEESGACGEYWPGPVSPIAYSLGWDVVAGILPITAMSYWYSKVVCHLWFNKTPGVKSAATKMVILQRKRATLVVISVSIIYAICWVPVLVMYTVTHTLPNQELYSRLHRVTILLAMFNSCINPVVYSFTSTRFRTQFLRLIRCTRTAKGQLASSHKKQQEKTIVYL</sequence>
<keyword evidence="4 6" id="KW-0472">Membrane</keyword>
<keyword evidence="5" id="KW-0297">G-protein coupled receptor</keyword>